<dbReference type="GO" id="GO:0009319">
    <property type="term" value="C:cytochrome o ubiquinol oxidase complex"/>
    <property type="evidence" value="ECO:0007669"/>
    <property type="project" value="TreeGrafter"/>
</dbReference>
<dbReference type="InterPro" id="IPR050968">
    <property type="entry name" value="Cytochrome_c_oxidase_bac_sub4"/>
</dbReference>
<keyword evidence="1" id="KW-0472">Membrane</keyword>
<accession>A0A4D6YLI7</accession>
<sequence length="109" mass="12991">MITFLKKKVFFSTIINNYFIGFFYSCLISVLSFIIIQNNKIFNENTFFILITLSILQLMIQIIYFFDIKKFVDWYWSICILIFSLLVILIILSGSIWIMHNVYCGKISE</sequence>
<dbReference type="AlphaFoldDB" id="A0A4D6YLI7"/>
<dbReference type="GO" id="GO:0015078">
    <property type="term" value="F:proton transmembrane transporter activity"/>
    <property type="evidence" value="ECO:0007669"/>
    <property type="project" value="TreeGrafter"/>
</dbReference>
<dbReference type="GO" id="GO:0015990">
    <property type="term" value="P:electron transport coupled proton transport"/>
    <property type="evidence" value="ECO:0007669"/>
    <property type="project" value="TreeGrafter"/>
</dbReference>
<dbReference type="GO" id="GO:0009486">
    <property type="term" value="F:cytochrome bo3 ubiquinol oxidase activity"/>
    <property type="evidence" value="ECO:0007669"/>
    <property type="project" value="TreeGrafter"/>
</dbReference>
<reference evidence="2 3" key="2">
    <citation type="submission" date="2019-05" db="EMBL/GenBank/DDBJ databases">
        <title>Genome evolution of the obligate endosymbiont Buchnera aphidicola.</title>
        <authorList>
            <person name="Moran N.A."/>
        </authorList>
    </citation>
    <scope>NUCLEOTIDE SEQUENCE [LARGE SCALE GENOMIC DNA]</scope>
    <source>
        <strain evidence="2 3">Tca</strain>
    </source>
</reference>
<evidence type="ECO:0000313" key="3">
    <source>
        <dbReference type="Proteomes" id="UP000298782"/>
    </source>
</evidence>
<keyword evidence="1" id="KW-0812">Transmembrane</keyword>
<dbReference type="PROSITE" id="PS51257">
    <property type="entry name" value="PROKAR_LIPOPROTEIN"/>
    <property type="match status" value="1"/>
</dbReference>
<proteinExistence type="predicted"/>
<keyword evidence="1" id="KW-1133">Transmembrane helix</keyword>
<keyword evidence="3" id="KW-1185">Reference proteome</keyword>
<dbReference type="Proteomes" id="UP000298782">
    <property type="component" value="Chromosome"/>
</dbReference>
<evidence type="ECO:0008006" key="4">
    <source>
        <dbReference type="Google" id="ProtNLM"/>
    </source>
</evidence>
<name>A0A4D6YLI7_9GAMM</name>
<dbReference type="RefSeq" id="WP_158353660.1">
    <property type="nucleotide sequence ID" value="NZ_CP034852.1"/>
</dbReference>
<dbReference type="EMBL" id="CP034852">
    <property type="protein sequence ID" value="QCI26880.1"/>
    <property type="molecule type" value="Genomic_DNA"/>
</dbReference>
<feature type="transmembrane region" description="Helical" evidence="1">
    <location>
        <begin position="74"/>
        <end position="99"/>
    </location>
</feature>
<gene>
    <name evidence="2" type="ORF">D9V80_01815</name>
</gene>
<feature type="transmembrane region" description="Helical" evidence="1">
    <location>
        <begin position="15"/>
        <end position="35"/>
    </location>
</feature>
<reference evidence="2 3" key="1">
    <citation type="submission" date="2018-12" db="EMBL/GenBank/DDBJ databases">
        <authorList>
            <person name="Chong R.A."/>
        </authorList>
    </citation>
    <scope>NUCLEOTIDE SEQUENCE [LARGE SCALE GENOMIC DNA]</scope>
    <source>
        <strain evidence="2 3">Tca</strain>
    </source>
</reference>
<dbReference type="GO" id="GO:0005886">
    <property type="term" value="C:plasma membrane"/>
    <property type="evidence" value="ECO:0007669"/>
    <property type="project" value="TreeGrafter"/>
</dbReference>
<dbReference type="GO" id="GO:0019646">
    <property type="term" value="P:aerobic electron transport chain"/>
    <property type="evidence" value="ECO:0007669"/>
    <property type="project" value="TreeGrafter"/>
</dbReference>
<organism evidence="2 3">
    <name type="scientific">Buchnera aphidicola</name>
    <name type="common">Thelaxes californica</name>
    <dbReference type="NCBI Taxonomy" id="1315998"/>
    <lineage>
        <taxon>Bacteria</taxon>
        <taxon>Pseudomonadati</taxon>
        <taxon>Pseudomonadota</taxon>
        <taxon>Gammaproteobacteria</taxon>
        <taxon>Enterobacterales</taxon>
        <taxon>Erwiniaceae</taxon>
        <taxon>Buchnera</taxon>
    </lineage>
</organism>
<evidence type="ECO:0000313" key="2">
    <source>
        <dbReference type="EMBL" id="QCI26880.1"/>
    </source>
</evidence>
<dbReference type="PANTHER" id="PTHR36835:SF1">
    <property type="entry name" value="CYTOCHROME BO(3) UBIQUINOL OXIDASE SUBUNIT 4"/>
    <property type="match status" value="1"/>
</dbReference>
<evidence type="ECO:0000256" key="1">
    <source>
        <dbReference type="SAM" id="Phobius"/>
    </source>
</evidence>
<protein>
    <recommendedName>
        <fullName evidence="4">Cytochrome bo(3) ubiquinol oxidase subunit 4</fullName>
    </recommendedName>
</protein>
<feature type="transmembrane region" description="Helical" evidence="1">
    <location>
        <begin position="47"/>
        <end position="68"/>
    </location>
</feature>
<dbReference type="PANTHER" id="PTHR36835">
    <property type="entry name" value="CYTOCHROME BO(3) UBIQUINOL OXIDASE SUBUNIT 4"/>
    <property type="match status" value="1"/>
</dbReference>